<keyword evidence="10" id="KW-1185">Reference proteome</keyword>
<dbReference type="Proteomes" id="UP000223913">
    <property type="component" value="Unassembled WGS sequence"/>
</dbReference>
<sequence length="987" mass="107912">MERSFLLIFGLLLSWSLAGQVRTVSGLVKDDSDMPLIGVNILVKGTGTGTVSDLDGNFSIDVPGDRDVLVFSYTGYVAQEVNVSTSTRVEVVLAEDVYGLEEVVVVGYGTQKKVNLTGSVERVEGDQLARQPIMQTSQALTGLTPGLTAIQSSGQPGSDNATLRIRGGGSIGASNDPLVLIDGVEGDINGVDPNNIENISVLKDAAAAAIYGSRASNGVILVTTKRAKEGTFSVNYNAWLGTQQPTTLPEFVGVIEYLNLIGTDPGVVANYQANLNDPDLYPDTDWVNELFTENGFQQYHNISVNGGSEKVKALASVSLMDQTANIPNYGFKRYNVRLNTDIKANDRIDFSFDLNFRRSEQDNPNTGLSNVTRQAFRIAPDQVAIHSDGSWGDGWQGQNPVAAVYDGGQNLGQNNYFRGVLRANVRLLEGLTFTALYSPEFSDTYDKDFNKQYTTIVDWNTKNTRIVPAQNSLYQNNSRSLTNNVNALLRYSKTFGDHDLNLLGGYESIKYNYERFYANRRDFILDQIQVLNAGSQDGLGNGGTATQNGLVSYFGRANYAFKDKYLLEANIRRDASSRFAEDNRVAIFPSFSVGWRVSQEDFFNAEGFLSDLKLRASWGRLGNQQIGDFPYVSSISLGSSNYIFDDVIYTGAVQSVLANNDIRWETSETTNFGVDLGILEGKLNITADYFIKNTDDLLLVLPIPMVAGLSAAESNAASTRNKGIDLSISWRDRIGAFSYGARLNYSDVERIATDLANVGPLISGSQITELGGELFSIYGYETAGIFQTQSEIDAAATQAGNPTIGDLQYVDQNSDGIINGDDRVVIGNPFPRHSYGFELFGDIKGFDFSIFLNGVGKRDVFLQGDAAMPLFNAGKIQRWHVEESWSETNTGASFPRIFATSNNTSTSSTWIFDASYLRVRNITIGYTLPNSLLDRVGINNLRIYASGQNLFTFDDLPEGIDPLIPNGTSGAYFPVSSAMTFGLNVNF</sequence>
<dbReference type="InterPro" id="IPR039426">
    <property type="entry name" value="TonB-dep_rcpt-like"/>
</dbReference>
<keyword evidence="5 7" id="KW-0472">Membrane</keyword>
<dbReference type="FunFam" id="2.170.130.10:FF:000003">
    <property type="entry name" value="SusC/RagA family TonB-linked outer membrane protein"/>
    <property type="match status" value="1"/>
</dbReference>
<dbReference type="RefSeq" id="WP_099148386.1">
    <property type="nucleotide sequence ID" value="NZ_PDUD01000002.1"/>
</dbReference>
<evidence type="ECO:0000256" key="2">
    <source>
        <dbReference type="ARBA" id="ARBA00022448"/>
    </source>
</evidence>
<keyword evidence="3 7" id="KW-1134">Transmembrane beta strand</keyword>
<dbReference type="GO" id="GO:0009279">
    <property type="term" value="C:cell outer membrane"/>
    <property type="evidence" value="ECO:0007669"/>
    <property type="project" value="UniProtKB-SubCell"/>
</dbReference>
<comment type="similarity">
    <text evidence="7">Belongs to the TonB-dependent receptor family.</text>
</comment>
<protein>
    <submittedName>
        <fullName evidence="9">SusC/RagA family TonB-linked outer membrane protein</fullName>
    </submittedName>
</protein>
<dbReference type="InterPro" id="IPR023997">
    <property type="entry name" value="TonB-dep_OMP_SusC/RagA_CS"/>
</dbReference>
<dbReference type="SUPFAM" id="SSF49464">
    <property type="entry name" value="Carboxypeptidase regulatory domain-like"/>
    <property type="match status" value="1"/>
</dbReference>
<dbReference type="SUPFAM" id="SSF56935">
    <property type="entry name" value="Porins"/>
    <property type="match status" value="1"/>
</dbReference>
<dbReference type="NCBIfam" id="TIGR04056">
    <property type="entry name" value="OMP_RagA_SusC"/>
    <property type="match status" value="1"/>
</dbReference>
<keyword evidence="4 7" id="KW-0812">Transmembrane</keyword>
<dbReference type="InterPro" id="IPR008969">
    <property type="entry name" value="CarboxyPept-like_regulatory"/>
</dbReference>
<dbReference type="Gene3D" id="2.170.130.10">
    <property type="entry name" value="TonB-dependent receptor, plug domain"/>
    <property type="match status" value="1"/>
</dbReference>
<evidence type="ECO:0000259" key="8">
    <source>
        <dbReference type="Pfam" id="PF07715"/>
    </source>
</evidence>
<dbReference type="NCBIfam" id="TIGR04057">
    <property type="entry name" value="SusC_RagA_signa"/>
    <property type="match status" value="1"/>
</dbReference>
<dbReference type="InterPro" id="IPR037066">
    <property type="entry name" value="Plug_dom_sf"/>
</dbReference>
<dbReference type="OrthoDB" id="9768177at2"/>
<dbReference type="Gene3D" id="2.60.40.1120">
    <property type="entry name" value="Carboxypeptidase-like, regulatory domain"/>
    <property type="match status" value="1"/>
</dbReference>
<evidence type="ECO:0000313" key="10">
    <source>
        <dbReference type="Proteomes" id="UP000223913"/>
    </source>
</evidence>
<dbReference type="Pfam" id="PF07715">
    <property type="entry name" value="Plug"/>
    <property type="match status" value="1"/>
</dbReference>
<keyword evidence="2 7" id="KW-0813">Transport</keyword>
<organism evidence="9 10">
    <name type="scientific">Flavilitoribacter nigricans (strain ATCC 23147 / DSM 23189 / NBRC 102662 / NCIMB 1420 / SS-2)</name>
    <name type="common">Lewinella nigricans</name>
    <dbReference type="NCBI Taxonomy" id="1122177"/>
    <lineage>
        <taxon>Bacteria</taxon>
        <taxon>Pseudomonadati</taxon>
        <taxon>Bacteroidota</taxon>
        <taxon>Saprospiria</taxon>
        <taxon>Saprospirales</taxon>
        <taxon>Lewinellaceae</taxon>
        <taxon>Flavilitoribacter</taxon>
    </lineage>
</organism>
<dbReference type="InterPro" id="IPR023996">
    <property type="entry name" value="TonB-dep_OMP_SusC/RagA"/>
</dbReference>
<dbReference type="EMBL" id="PDUD01000002">
    <property type="protein sequence ID" value="PHN08183.1"/>
    <property type="molecule type" value="Genomic_DNA"/>
</dbReference>
<dbReference type="InterPro" id="IPR012910">
    <property type="entry name" value="Plug_dom"/>
</dbReference>
<proteinExistence type="inferred from homology"/>
<evidence type="ECO:0000256" key="3">
    <source>
        <dbReference type="ARBA" id="ARBA00022452"/>
    </source>
</evidence>
<feature type="domain" description="TonB-dependent receptor plug" evidence="8">
    <location>
        <begin position="113"/>
        <end position="219"/>
    </location>
</feature>
<dbReference type="AlphaFoldDB" id="A0A2D0NKB6"/>
<comment type="subcellular location">
    <subcellularLocation>
        <location evidence="1 7">Cell outer membrane</location>
        <topology evidence="1 7">Multi-pass membrane protein</topology>
    </subcellularLocation>
</comment>
<dbReference type="PROSITE" id="PS52016">
    <property type="entry name" value="TONB_DEPENDENT_REC_3"/>
    <property type="match status" value="1"/>
</dbReference>
<keyword evidence="6 7" id="KW-0998">Cell outer membrane</keyword>
<comment type="caution">
    <text evidence="9">The sequence shown here is derived from an EMBL/GenBank/DDBJ whole genome shotgun (WGS) entry which is preliminary data.</text>
</comment>
<gene>
    <name evidence="9" type="ORF">CRP01_02355</name>
</gene>
<dbReference type="InterPro" id="IPR036942">
    <property type="entry name" value="Beta-barrel_TonB_sf"/>
</dbReference>
<evidence type="ECO:0000256" key="1">
    <source>
        <dbReference type="ARBA" id="ARBA00004571"/>
    </source>
</evidence>
<dbReference type="Gene3D" id="2.40.170.20">
    <property type="entry name" value="TonB-dependent receptor, beta-barrel domain"/>
    <property type="match status" value="1"/>
</dbReference>
<evidence type="ECO:0000313" key="9">
    <source>
        <dbReference type="EMBL" id="PHN08183.1"/>
    </source>
</evidence>
<evidence type="ECO:0000256" key="6">
    <source>
        <dbReference type="ARBA" id="ARBA00023237"/>
    </source>
</evidence>
<reference evidence="9 10" key="1">
    <citation type="submission" date="2017-10" db="EMBL/GenBank/DDBJ databases">
        <title>The draft genome sequence of Lewinella nigricans NBRC 102662.</title>
        <authorList>
            <person name="Wang K."/>
        </authorList>
    </citation>
    <scope>NUCLEOTIDE SEQUENCE [LARGE SCALE GENOMIC DNA]</scope>
    <source>
        <strain evidence="9 10">NBRC 102662</strain>
    </source>
</reference>
<evidence type="ECO:0000256" key="7">
    <source>
        <dbReference type="PROSITE-ProRule" id="PRU01360"/>
    </source>
</evidence>
<name>A0A2D0NKB6_FLAN2</name>
<accession>A0A2D0NKB6</accession>
<evidence type="ECO:0000256" key="5">
    <source>
        <dbReference type="ARBA" id="ARBA00023136"/>
    </source>
</evidence>
<dbReference type="Pfam" id="PF13715">
    <property type="entry name" value="CarbopepD_reg_2"/>
    <property type="match status" value="1"/>
</dbReference>
<evidence type="ECO:0000256" key="4">
    <source>
        <dbReference type="ARBA" id="ARBA00022692"/>
    </source>
</evidence>